<dbReference type="EMBL" id="UINC01042131">
    <property type="protein sequence ID" value="SVB44344.1"/>
    <property type="molecule type" value="Genomic_DNA"/>
</dbReference>
<sequence length="280" mass="29869">MKHIFTKVIIVLFLLTSNFSAFSQSSPFIGLVITTVPNTTGGFTSGEQTYRLYAELSSGLINQMFGDETRPHLIQTSTTFYQDGFGGDIQADINPMFFGMVPSLEFDSWATLGDSYTSGPSTVGNLNWPSFAGSAWSFGGTPNSDASIFRVGTDPLCLPDANGMVLLGQFTTTGVLSGYINLKGQYTIGGLAWEENNIPIPQLQIMGCTDPLACNYDATATVDDSSCVYATTSTSSAISCDDYTWNGTVYTSSGAYTYVTTNSNGCDSTATLNLTINPST</sequence>
<organism evidence="1">
    <name type="scientific">marine metagenome</name>
    <dbReference type="NCBI Taxonomy" id="408172"/>
    <lineage>
        <taxon>unclassified sequences</taxon>
        <taxon>metagenomes</taxon>
        <taxon>ecological metagenomes</taxon>
    </lineage>
</organism>
<evidence type="ECO:0008006" key="2">
    <source>
        <dbReference type="Google" id="ProtNLM"/>
    </source>
</evidence>
<reference evidence="1" key="1">
    <citation type="submission" date="2018-05" db="EMBL/GenBank/DDBJ databases">
        <authorList>
            <person name="Lanie J.A."/>
            <person name="Ng W.-L."/>
            <person name="Kazmierczak K.M."/>
            <person name="Andrzejewski T.M."/>
            <person name="Davidsen T.M."/>
            <person name="Wayne K.J."/>
            <person name="Tettelin H."/>
            <person name="Glass J.I."/>
            <person name="Rusch D."/>
            <person name="Podicherti R."/>
            <person name="Tsui H.-C.T."/>
            <person name="Winkler M.E."/>
        </authorList>
    </citation>
    <scope>NUCLEOTIDE SEQUENCE</scope>
</reference>
<evidence type="ECO:0000313" key="1">
    <source>
        <dbReference type="EMBL" id="SVB44344.1"/>
    </source>
</evidence>
<name>A0A382E2K1_9ZZZZ</name>
<gene>
    <name evidence="1" type="ORF">METZ01_LOCUS197198</name>
</gene>
<dbReference type="AlphaFoldDB" id="A0A382E2K1"/>
<proteinExistence type="predicted"/>
<protein>
    <recommendedName>
        <fullName evidence="2">HYR domain-containing protein</fullName>
    </recommendedName>
</protein>
<accession>A0A382E2K1</accession>
<feature type="non-terminal residue" evidence="1">
    <location>
        <position position="280"/>
    </location>
</feature>